<dbReference type="AlphaFoldDB" id="A0A9Q1DQQ8"/>
<evidence type="ECO:0000256" key="6">
    <source>
        <dbReference type="SAM" id="MobiDB-lite"/>
    </source>
</evidence>
<dbReference type="PANTHER" id="PTHR10264">
    <property type="entry name" value="BAND 7 PROTEIN-RELATED"/>
    <property type="match status" value="1"/>
</dbReference>
<accession>A0A9Q1DQQ8</accession>
<dbReference type="PANTHER" id="PTHR10264:SF127">
    <property type="entry name" value="PODOCIN"/>
    <property type="match status" value="1"/>
</dbReference>
<comment type="subcellular location">
    <subcellularLocation>
        <location evidence="1">Membrane</location>
    </subcellularLocation>
</comment>
<keyword evidence="10" id="KW-1185">Reference proteome</keyword>
<proteinExistence type="inferred from homology"/>
<protein>
    <recommendedName>
        <fullName evidence="5">Podocin</fullName>
    </recommendedName>
</protein>
<dbReference type="InterPro" id="IPR001107">
    <property type="entry name" value="Band_7"/>
</dbReference>
<dbReference type="SUPFAM" id="SSF117892">
    <property type="entry name" value="Band 7/SPFH domain"/>
    <property type="match status" value="1"/>
</dbReference>
<keyword evidence="7" id="KW-0812">Transmembrane</keyword>
<keyword evidence="7" id="KW-1133">Transmembrane helix</keyword>
<evidence type="ECO:0000259" key="8">
    <source>
        <dbReference type="SMART" id="SM00244"/>
    </source>
</evidence>
<evidence type="ECO:0000256" key="3">
    <source>
        <dbReference type="ARBA" id="ARBA00023136"/>
    </source>
</evidence>
<evidence type="ECO:0000256" key="7">
    <source>
        <dbReference type="SAM" id="Phobius"/>
    </source>
</evidence>
<dbReference type="InterPro" id="IPR043202">
    <property type="entry name" value="Band-7_stomatin-like"/>
</dbReference>
<feature type="compositionally biased region" description="Basic and acidic residues" evidence="6">
    <location>
        <begin position="23"/>
        <end position="35"/>
    </location>
</feature>
<dbReference type="Pfam" id="PF01145">
    <property type="entry name" value="Band_7"/>
    <property type="match status" value="1"/>
</dbReference>
<dbReference type="InterPro" id="IPR001972">
    <property type="entry name" value="Stomatin_HflK_fam"/>
</dbReference>
<dbReference type="EMBL" id="JAFJMO010000004">
    <property type="protein sequence ID" value="KAJ8278741.1"/>
    <property type="molecule type" value="Genomic_DNA"/>
</dbReference>
<organism evidence="9 10">
    <name type="scientific">Conger conger</name>
    <name type="common">Conger eel</name>
    <name type="synonym">Muraena conger</name>
    <dbReference type="NCBI Taxonomy" id="82655"/>
    <lineage>
        <taxon>Eukaryota</taxon>
        <taxon>Metazoa</taxon>
        <taxon>Chordata</taxon>
        <taxon>Craniata</taxon>
        <taxon>Vertebrata</taxon>
        <taxon>Euteleostomi</taxon>
        <taxon>Actinopterygii</taxon>
        <taxon>Neopterygii</taxon>
        <taxon>Teleostei</taxon>
        <taxon>Anguilliformes</taxon>
        <taxon>Congridae</taxon>
        <taxon>Conger</taxon>
    </lineage>
</organism>
<reference evidence="9" key="1">
    <citation type="journal article" date="2023" name="Science">
        <title>Genome structures resolve the early diversification of teleost fishes.</title>
        <authorList>
            <person name="Parey E."/>
            <person name="Louis A."/>
            <person name="Montfort J."/>
            <person name="Bouchez O."/>
            <person name="Roques C."/>
            <person name="Iampietro C."/>
            <person name="Lluch J."/>
            <person name="Castinel A."/>
            <person name="Donnadieu C."/>
            <person name="Desvignes T."/>
            <person name="Floi Bucao C."/>
            <person name="Jouanno E."/>
            <person name="Wen M."/>
            <person name="Mejri S."/>
            <person name="Dirks R."/>
            <person name="Jansen H."/>
            <person name="Henkel C."/>
            <person name="Chen W.J."/>
            <person name="Zahm M."/>
            <person name="Cabau C."/>
            <person name="Klopp C."/>
            <person name="Thompson A.W."/>
            <person name="Robinson-Rechavi M."/>
            <person name="Braasch I."/>
            <person name="Lecointre G."/>
            <person name="Bobe J."/>
            <person name="Postlethwait J.H."/>
            <person name="Berthelot C."/>
            <person name="Roest Crollius H."/>
            <person name="Guiguen Y."/>
        </authorList>
    </citation>
    <scope>NUCLEOTIDE SEQUENCE</scope>
    <source>
        <strain evidence="9">Concon-B</strain>
    </source>
</reference>
<dbReference type="SMART" id="SM00244">
    <property type="entry name" value="PHB"/>
    <property type="match status" value="1"/>
</dbReference>
<feature type="compositionally biased region" description="Low complexity" evidence="6">
    <location>
        <begin position="1"/>
        <end position="21"/>
    </location>
</feature>
<evidence type="ECO:0000256" key="1">
    <source>
        <dbReference type="ARBA" id="ARBA00004370"/>
    </source>
</evidence>
<comment type="caution">
    <text evidence="9">The sequence shown here is derived from an EMBL/GenBank/DDBJ whole genome shotgun (WGS) entry which is preliminary data.</text>
</comment>
<feature type="region of interest" description="Disordered" evidence="6">
    <location>
        <begin position="1"/>
        <end position="104"/>
    </location>
</feature>
<dbReference type="Gene3D" id="3.30.479.30">
    <property type="entry name" value="Band 7 domain"/>
    <property type="match status" value="1"/>
</dbReference>
<sequence length="405" mass="43683">MLLAAESSGRMEGRSSSSSSRRSTKDGRGPKRDRSPASGGRHHRGGRAEKPPQRAGKSGEPKGEQGGASAEKTEEEPEEGTEKPRSTVVDVDGVRDGEGDGETEEALGLLEREWQGEGVKCRRPGVCEWLLTGVVILAIVLSFPLSVWLCLKIVREHERAVILRLGHLLPGKPRGPGLLFYLPILDVCQIVDIRLKMLKVPSHTVVTKDLVSTELSAACYYRVENASLCFTSLSGVTAVLQGLVQACDREVLARHTFTQILLERKKIGQEIQVALDAVTCQWGIKVERAEIEDLCVPAELQHSITAEAQAKRLAQIKVIAAEGEKAACEALKASVDALSGSPAALQLRILQLLHTLRSERSALILTLPSDLLTLPADLSASPSPANHSPPADGTADHSHRDSPMM</sequence>
<feature type="compositionally biased region" description="Low complexity" evidence="6">
    <location>
        <begin position="378"/>
        <end position="391"/>
    </location>
</feature>
<feature type="compositionally biased region" description="Basic and acidic residues" evidence="6">
    <location>
        <begin position="394"/>
        <end position="405"/>
    </location>
</feature>
<evidence type="ECO:0000313" key="9">
    <source>
        <dbReference type="EMBL" id="KAJ8278741.1"/>
    </source>
</evidence>
<evidence type="ECO:0000256" key="5">
    <source>
        <dbReference type="ARBA" id="ARBA00071670"/>
    </source>
</evidence>
<feature type="region of interest" description="Disordered" evidence="6">
    <location>
        <begin position="378"/>
        <end position="405"/>
    </location>
</feature>
<keyword evidence="3 7" id="KW-0472">Membrane</keyword>
<feature type="transmembrane region" description="Helical" evidence="7">
    <location>
        <begin position="129"/>
        <end position="151"/>
    </location>
</feature>
<feature type="domain" description="Band 7" evidence="8">
    <location>
        <begin position="149"/>
        <end position="308"/>
    </location>
</feature>
<dbReference type="GO" id="GO:0009898">
    <property type="term" value="C:cytoplasmic side of plasma membrane"/>
    <property type="evidence" value="ECO:0007669"/>
    <property type="project" value="UniProtKB-ARBA"/>
</dbReference>
<dbReference type="FunFam" id="3.30.479.30:FF:000004">
    <property type="entry name" value="Putative membrane protease family, stomatin"/>
    <property type="match status" value="1"/>
</dbReference>
<dbReference type="Proteomes" id="UP001152803">
    <property type="component" value="Unassembled WGS sequence"/>
</dbReference>
<comment type="similarity">
    <text evidence="2">Belongs to the band 7/mec-2 family.</text>
</comment>
<feature type="compositionally biased region" description="Basic and acidic residues" evidence="6">
    <location>
        <begin position="46"/>
        <end position="63"/>
    </location>
</feature>
<dbReference type="OrthoDB" id="2105077at2759"/>
<evidence type="ECO:0000256" key="2">
    <source>
        <dbReference type="ARBA" id="ARBA00008164"/>
    </source>
</evidence>
<evidence type="ECO:0000313" key="10">
    <source>
        <dbReference type="Proteomes" id="UP001152803"/>
    </source>
</evidence>
<dbReference type="InterPro" id="IPR036013">
    <property type="entry name" value="Band_7/SPFH_dom_sf"/>
</dbReference>
<comment type="function">
    <text evidence="4">Plays a role in the regulation of glomerular permeability, acting probably as a linker between the plasma membrane and the cytoskeleton.</text>
</comment>
<gene>
    <name evidence="9" type="ORF">COCON_G00058070</name>
</gene>
<dbReference type="PRINTS" id="PR00721">
    <property type="entry name" value="STOMATIN"/>
</dbReference>
<name>A0A9Q1DQQ8_CONCO</name>
<evidence type="ECO:0000256" key="4">
    <source>
        <dbReference type="ARBA" id="ARBA00053394"/>
    </source>
</evidence>
<dbReference type="Gene3D" id="6.10.250.2090">
    <property type="match status" value="1"/>
</dbReference>